<proteinExistence type="predicted"/>
<dbReference type="Gene3D" id="1.25.40.20">
    <property type="entry name" value="Ankyrin repeat-containing domain"/>
    <property type="match status" value="1"/>
</dbReference>
<protein>
    <submittedName>
        <fullName evidence="4">Ankrd54 protein</fullName>
    </submittedName>
</protein>
<dbReference type="OrthoDB" id="410365at2759"/>
<dbReference type="PANTHER" id="PTHR24198:SF165">
    <property type="entry name" value="ANKYRIN REPEAT-CONTAINING PROTEIN-RELATED"/>
    <property type="match status" value="1"/>
</dbReference>
<name>A0A813CL22_9DINO</name>
<dbReference type="Proteomes" id="UP000601435">
    <property type="component" value="Unassembled WGS sequence"/>
</dbReference>
<gene>
    <name evidence="4" type="primary">ankrd54</name>
    <name evidence="4" type="ORF">SNEC2469_LOCUS34922</name>
</gene>
<dbReference type="InterPro" id="IPR036770">
    <property type="entry name" value="Ankyrin_rpt-contain_sf"/>
</dbReference>
<evidence type="ECO:0000256" key="2">
    <source>
        <dbReference type="ARBA" id="ARBA00023043"/>
    </source>
</evidence>
<dbReference type="AlphaFoldDB" id="A0A813CL22"/>
<feature type="repeat" description="ANK" evidence="3">
    <location>
        <begin position="62"/>
        <end position="95"/>
    </location>
</feature>
<dbReference type="Pfam" id="PF12796">
    <property type="entry name" value="Ank_2"/>
    <property type="match status" value="1"/>
</dbReference>
<reference evidence="4" key="1">
    <citation type="submission" date="2021-02" db="EMBL/GenBank/DDBJ databases">
        <authorList>
            <person name="Dougan E. K."/>
            <person name="Rhodes N."/>
            <person name="Thang M."/>
            <person name="Chan C."/>
        </authorList>
    </citation>
    <scope>NUCLEOTIDE SEQUENCE</scope>
</reference>
<evidence type="ECO:0000313" key="4">
    <source>
        <dbReference type="EMBL" id="CAE7943110.1"/>
    </source>
</evidence>
<evidence type="ECO:0000256" key="1">
    <source>
        <dbReference type="ARBA" id="ARBA00022737"/>
    </source>
</evidence>
<keyword evidence="1" id="KW-0677">Repeat</keyword>
<keyword evidence="2 3" id="KW-0040">ANK repeat</keyword>
<dbReference type="PROSITE" id="PS50088">
    <property type="entry name" value="ANK_REPEAT"/>
    <property type="match status" value="1"/>
</dbReference>
<dbReference type="SUPFAM" id="SSF48403">
    <property type="entry name" value="Ankyrin repeat"/>
    <property type="match status" value="1"/>
</dbReference>
<dbReference type="InterPro" id="IPR002110">
    <property type="entry name" value="Ankyrin_rpt"/>
</dbReference>
<evidence type="ECO:0000313" key="5">
    <source>
        <dbReference type="Proteomes" id="UP000601435"/>
    </source>
</evidence>
<evidence type="ECO:0000256" key="3">
    <source>
        <dbReference type="PROSITE-ProRule" id="PRU00023"/>
    </source>
</evidence>
<keyword evidence="5" id="KW-1185">Reference proteome</keyword>
<sequence>MDAVSAKDLTQPPVKVLFLAEEAQDDKTQQVASMFCAAESGDADEIEWQLKFGMSPNVRDGYGRTPLHLAALMGHYEAVEKLLGHTKCNVNSLDAHGRTPLNLAMLEPKFVLKESMREAKLKVVALLRKRGGRQAALYQKEYPSGPA</sequence>
<dbReference type="PROSITE" id="PS50297">
    <property type="entry name" value="ANK_REP_REGION"/>
    <property type="match status" value="1"/>
</dbReference>
<accession>A0A813CL22</accession>
<comment type="caution">
    <text evidence="4">The sequence shown here is derived from an EMBL/GenBank/DDBJ whole genome shotgun (WGS) entry which is preliminary data.</text>
</comment>
<dbReference type="PANTHER" id="PTHR24198">
    <property type="entry name" value="ANKYRIN REPEAT AND PROTEIN KINASE DOMAIN-CONTAINING PROTEIN"/>
    <property type="match status" value="1"/>
</dbReference>
<dbReference type="EMBL" id="CAJNJA010098652">
    <property type="protein sequence ID" value="CAE7943110.1"/>
    <property type="molecule type" value="Genomic_DNA"/>
</dbReference>
<organism evidence="4 5">
    <name type="scientific">Symbiodinium necroappetens</name>
    <dbReference type="NCBI Taxonomy" id="1628268"/>
    <lineage>
        <taxon>Eukaryota</taxon>
        <taxon>Sar</taxon>
        <taxon>Alveolata</taxon>
        <taxon>Dinophyceae</taxon>
        <taxon>Suessiales</taxon>
        <taxon>Symbiodiniaceae</taxon>
        <taxon>Symbiodinium</taxon>
    </lineage>
</organism>
<dbReference type="SMART" id="SM00248">
    <property type="entry name" value="ANK"/>
    <property type="match status" value="2"/>
</dbReference>